<dbReference type="RefSeq" id="WP_345464396.1">
    <property type="nucleotide sequence ID" value="NZ_BAABHF010000019.1"/>
</dbReference>
<protein>
    <submittedName>
        <fullName evidence="1">Uncharacterized protein</fullName>
    </submittedName>
</protein>
<dbReference type="Proteomes" id="UP001500503">
    <property type="component" value="Unassembled WGS sequence"/>
</dbReference>
<dbReference type="EMBL" id="BAABHF010000019">
    <property type="protein sequence ID" value="GAA4494390.1"/>
    <property type="molecule type" value="Genomic_DNA"/>
</dbReference>
<keyword evidence="2" id="KW-1185">Reference proteome</keyword>
<comment type="caution">
    <text evidence="1">The sequence shown here is derived from an EMBL/GenBank/DDBJ whole genome shotgun (WGS) entry which is preliminary data.</text>
</comment>
<evidence type="ECO:0000313" key="2">
    <source>
        <dbReference type="Proteomes" id="UP001500503"/>
    </source>
</evidence>
<accession>A0ABP8Q0G9</accession>
<sequence>MVSSRPAPRGRRRRAARRCTRNVWLNADRYVYAARFAFADTGQTLIQCYNQRLAPPGQAEELIAAGHVHGRGWIQTAGLPAPHFYLHIRGDIEAARIPPGTQAAPRRGPIGGLWYEGV</sequence>
<name>A0ABP8Q0G9_9ACTN</name>
<evidence type="ECO:0000313" key="1">
    <source>
        <dbReference type="EMBL" id="GAA4494390.1"/>
    </source>
</evidence>
<reference evidence="2" key="1">
    <citation type="journal article" date="2019" name="Int. J. Syst. Evol. Microbiol.">
        <title>The Global Catalogue of Microorganisms (GCM) 10K type strain sequencing project: providing services to taxonomists for standard genome sequencing and annotation.</title>
        <authorList>
            <consortium name="The Broad Institute Genomics Platform"/>
            <consortium name="The Broad Institute Genome Sequencing Center for Infectious Disease"/>
            <person name="Wu L."/>
            <person name="Ma J."/>
        </authorList>
    </citation>
    <scope>NUCLEOTIDE SEQUENCE [LARGE SCALE GENOMIC DNA]</scope>
    <source>
        <strain evidence="2">JCM 17933</strain>
    </source>
</reference>
<gene>
    <name evidence="1" type="ORF">GCM10023191_033490</name>
</gene>
<organism evidence="1 2">
    <name type="scientific">Actinoallomurus oryzae</name>
    <dbReference type="NCBI Taxonomy" id="502180"/>
    <lineage>
        <taxon>Bacteria</taxon>
        <taxon>Bacillati</taxon>
        <taxon>Actinomycetota</taxon>
        <taxon>Actinomycetes</taxon>
        <taxon>Streptosporangiales</taxon>
        <taxon>Thermomonosporaceae</taxon>
        <taxon>Actinoallomurus</taxon>
    </lineage>
</organism>
<proteinExistence type="predicted"/>